<evidence type="ECO:0000256" key="1">
    <source>
        <dbReference type="SAM" id="MobiDB-lite"/>
    </source>
</evidence>
<dbReference type="SUPFAM" id="SSF46565">
    <property type="entry name" value="Chaperone J-domain"/>
    <property type="match status" value="1"/>
</dbReference>
<dbReference type="InterPro" id="IPR001623">
    <property type="entry name" value="DnaJ_domain"/>
</dbReference>
<dbReference type="EMBL" id="JAGGNH010000001">
    <property type="protein sequence ID" value="KAJ0987440.1"/>
    <property type="molecule type" value="Genomic_DNA"/>
</dbReference>
<keyword evidence="4" id="KW-1185">Reference proteome</keyword>
<reference evidence="3" key="2">
    <citation type="journal article" date="2022" name="Hortic Res">
        <title>The genome of Dioscorea zingiberensis sheds light on the biosynthesis, origin and evolution of the medicinally important diosgenin saponins.</title>
        <authorList>
            <person name="Li Y."/>
            <person name="Tan C."/>
            <person name="Li Z."/>
            <person name="Guo J."/>
            <person name="Li S."/>
            <person name="Chen X."/>
            <person name="Wang C."/>
            <person name="Dai X."/>
            <person name="Yang H."/>
            <person name="Song W."/>
            <person name="Hou L."/>
            <person name="Xu J."/>
            <person name="Tong Z."/>
            <person name="Xu A."/>
            <person name="Yuan X."/>
            <person name="Wang W."/>
            <person name="Yang Q."/>
            <person name="Chen L."/>
            <person name="Sun Z."/>
            <person name="Wang K."/>
            <person name="Pan B."/>
            <person name="Chen J."/>
            <person name="Bao Y."/>
            <person name="Liu F."/>
            <person name="Qi X."/>
            <person name="Gang D.R."/>
            <person name="Wen J."/>
            <person name="Li J."/>
        </authorList>
    </citation>
    <scope>NUCLEOTIDE SEQUENCE</scope>
    <source>
        <strain evidence="3">Dzin_1.0</strain>
    </source>
</reference>
<comment type="caution">
    <text evidence="3">The sequence shown here is derived from an EMBL/GenBank/DDBJ whole genome shotgun (WGS) entry which is preliminary data.</text>
</comment>
<dbReference type="PANTHER" id="PTHR44303">
    <property type="entry name" value="DNAJ HOMOLOG SUBFAMILY C MEMBER 16"/>
    <property type="match status" value="1"/>
</dbReference>
<dbReference type="Gene3D" id="1.10.287.110">
    <property type="entry name" value="DnaJ domain"/>
    <property type="match status" value="1"/>
</dbReference>
<feature type="region of interest" description="Disordered" evidence="1">
    <location>
        <begin position="610"/>
        <end position="664"/>
    </location>
</feature>
<dbReference type="CDD" id="cd06257">
    <property type="entry name" value="DnaJ"/>
    <property type="match status" value="1"/>
</dbReference>
<name>A0A9D5D8T2_9LILI</name>
<dbReference type="PANTHER" id="PTHR44303:SF2">
    <property type="entry name" value="DNAJ HOMOLOG SUBFAMILY C MEMBER 16"/>
    <property type="match status" value="1"/>
</dbReference>
<protein>
    <recommendedName>
        <fullName evidence="2">J domain-containing protein</fullName>
    </recommendedName>
</protein>
<dbReference type="InterPro" id="IPR036869">
    <property type="entry name" value="J_dom_sf"/>
</dbReference>
<gene>
    <name evidence="3" type="ORF">J5N97_005796</name>
</gene>
<dbReference type="PROSITE" id="PS50076">
    <property type="entry name" value="DNAJ_2"/>
    <property type="match status" value="1"/>
</dbReference>
<accession>A0A9D5D8T2</accession>
<dbReference type="OrthoDB" id="767702at2759"/>
<dbReference type="AlphaFoldDB" id="A0A9D5D8T2"/>
<organism evidence="3 4">
    <name type="scientific">Dioscorea zingiberensis</name>
    <dbReference type="NCBI Taxonomy" id="325984"/>
    <lineage>
        <taxon>Eukaryota</taxon>
        <taxon>Viridiplantae</taxon>
        <taxon>Streptophyta</taxon>
        <taxon>Embryophyta</taxon>
        <taxon>Tracheophyta</taxon>
        <taxon>Spermatophyta</taxon>
        <taxon>Magnoliopsida</taxon>
        <taxon>Liliopsida</taxon>
        <taxon>Dioscoreales</taxon>
        <taxon>Dioscoreaceae</taxon>
        <taxon>Dioscorea</taxon>
    </lineage>
</organism>
<evidence type="ECO:0000313" key="4">
    <source>
        <dbReference type="Proteomes" id="UP001085076"/>
    </source>
</evidence>
<dbReference type="Proteomes" id="UP001085076">
    <property type="component" value="Miscellaneous, Linkage group lg01"/>
</dbReference>
<proteinExistence type="predicted"/>
<evidence type="ECO:0000313" key="3">
    <source>
        <dbReference type="EMBL" id="KAJ0987440.1"/>
    </source>
</evidence>
<dbReference type="GO" id="GO:0005783">
    <property type="term" value="C:endoplasmic reticulum"/>
    <property type="evidence" value="ECO:0007669"/>
    <property type="project" value="UniProtKB-ARBA"/>
</dbReference>
<feature type="domain" description="J" evidence="2">
    <location>
        <begin position="36"/>
        <end position="97"/>
    </location>
</feature>
<reference evidence="3" key="1">
    <citation type="submission" date="2021-03" db="EMBL/GenBank/DDBJ databases">
        <authorList>
            <person name="Li Z."/>
            <person name="Yang C."/>
        </authorList>
    </citation>
    <scope>NUCLEOTIDE SEQUENCE</scope>
    <source>
        <strain evidence="3">Dzin_1.0</strain>
        <tissue evidence="3">Leaf</tissue>
    </source>
</reference>
<evidence type="ECO:0000259" key="2">
    <source>
        <dbReference type="PROSITE" id="PS50076"/>
    </source>
</evidence>
<dbReference type="Pfam" id="PF00226">
    <property type="entry name" value="DnaJ"/>
    <property type="match status" value="1"/>
</dbReference>
<dbReference type="InterPro" id="IPR052448">
    <property type="entry name" value="DnaJ_C16_autophagy_reg"/>
</dbReference>
<sequence>MASVLPFLRRYSVPLVLFSLGLFFQLVLLPSSYPPSHYDVLGVSQFASIEEVTEAYRKFSFKWDSGAIPTTAEFIDIRYSFELLTNPTWKRDYDLYGIDEQLEVIEKTKAQYDGESFSNVKLPLLDATILATADHTFDTLTPEEFASLVGNTKAVLIQVYSSGSYRWAKFLNGWKRIGSMLDGVADTGMVEVGEVQVVSFMAERRLNNQPFFRNGLPALVAFPPYCKSSDCLVRYKGDLSVDAVVDWIATSILGLPRIPYYSRDTLGPDFIGKTGLHKVKVIGFSKTGERAPPFLRQAAKEYQAYASFAFVLWRETESSIWWNTFGNLNSSYFVKLMEENKYFALPQLRSLTSMELGCDARGYSRAGNDMLAWYCVILVGRPSVELNKMRETIRRAQNLLANDANPEFAKTFSVPAQAIAALNEKRLTFVWLDGEVQKDYCLFYLHSDTIYETCGPRRDPANVPRLFIVRYKRSSKEGELNSVKPKKKNIWETFHEEDDNKASQLVAKYNGTEDLQEIILWISQIIEDGDTRNLPDFMVSTPELVPEEGDPIWSRGTHNIASSSKGIFHKFQNVIMNIPDYRTDPRLGPILLLAACLSFGAIWLQNSARPPQKMCPAEEVEGKEKPKKRRRQRETTSNQDRPPSITDAEPQDAYQILATDSDSE</sequence>